<dbReference type="Proteomes" id="UP000291343">
    <property type="component" value="Unassembled WGS sequence"/>
</dbReference>
<evidence type="ECO:0000313" key="2">
    <source>
        <dbReference type="Proteomes" id="UP000291343"/>
    </source>
</evidence>
<comment type="caution">
    <text evidence="1">The sequence shown here is derived from an EMBL/GenBank/DDBJ whole genome shotgun (WGS) entry which is preliminary data.</text>
</comment>
<gene>
    <name evidence="1" type="ORF">LSTR_LSTR009078</name>
</gene>
<keyword evidence="2" id="KW-1185">Reference proteome</keyword>
<evidence type="ECO:0000313" key="1">
    <source>
        <dbReference type="EMBL" id="RZF47542.1"/>
    </source>
</evidence>
<name>A0A482XNT8_LAOST</name>
<dbReference type="InParanoid" id="A0A482XNT8"/>
<accession>A0A482XNT8</accession>
<proteinExistence type="predicted"/>
<sequence>METGPAGLGWAGLKPPPLEYRIKILNAAVDRFGVKSVWSVDGRIKIATNNGGRKVVHTIERLSELQKIRESTIQKHKRIEKRTLIAGGRKSCRDTILSLCGSLTDVNYRLASEPILA</sequence>
<dbReference type="EMBL" id="QKKF02004048">
    <property type="protein sequence ID" value="RZF47542.1"/>
    <property type="molecule type" value="Genomic_DNA"/>
</dbReference>
<protein>
    <submittedName>
        <fullName evidence="1">Uncharacterized protein</fullName>
    </submittedName>
</protein>
<organism evidence="1 2">
    <name type="scientific">Laodelphax striatellus</name>
    <name type="common">Small brown planthopper</name>
    <name type="synonym">Delphax striatella</name>
    <dbReference type="NCBI Taxonomy" id="195883"/>
    <lineage>
        <taxon>Eukaryota</taxon>
        <taxon>Metazoa</taxon>
        <taxon>Ecdysozoa</taxon>
        <taxon>Arthropoda</taxon>
        <taxon>Hexapoda</taxon>
        <taxon>Insecta</taxon>
        <taxon>Pterygota</taxon>
        <taxon>Neoptera</taxon>
        <taxon>Paraneoptera</taxon>
        <taxon>Hemiptera</taxon>
        <taxon>Auchenorrhyncha</taxon>
        <taxon>Fulgoroidea</taxon>
        <taxon>Delphacidae</taxon>
        <taxon>Criomorphinae</taxon>
        <taxon>Laodelphax</taxon>
    </lineage>
</organism>
<dbReference type="AlphaFoldDB" id="A0A482XNT8"/>
<reference evidence="1 2" key="1">
    <citation type="journal article" date="2017" name="Gigascience">
        <title>Genome sequence of the small brown planthopper, Laodelphax striatellus.</title>
        <authorList>
            <person name="Zhu J."/>
            <person name="Jiang F."/>
            <person name="Wang X."/>
            <person name="Yang P."/>
            <person name="Bao Y."/>
            <person name="Zhao W."/>
            <person name="Wang W."/>
            <person name="Lu H."/>
            <person name="Wang Q."/>
            <person name="Cui N."/>
            <person name="Li J."/>
            <person name="Chen X."/>
            <person name="Luo L."/>
            <person name="Yu J."/>
            <person name="Kang L."/>
            <person name="Cui F."/>
        </authorList>
    </citation>
    <scope>NUCLEOTIDE SEQUENCE [LARGE SCALE GENOMIC DNA]</scope>
    <source>
        <strain evidence="1">Lst14</strain>
    </source>
</reference>